<dbReference type="RefSeq" id="XP_022147133.1">
    <property type="nucleotide sequence ID" value="XM_022291441.1"/>
</dbReference>
<dbReference type="InterPro" id="IPR011050">
    <property type="entry name" value="Pectin_lyase_fold/virulence"/>
</dbReference>
<evidence type="ECO:0000256" key="12">
    <source>
        <dbReference type="ARBA" id="ARBA00023180"/>
    </source>
</evidence>
<dbReference type="SUPFAM" id="SSF51126">
    <property type="entry name" value="Pectin lyase-like"/>
    <property type="match status" value="1"/>
</dbReference>
<feature type="active site" evidence="16">
    <location>
        <position position="399"/>
    </location>
</feature>
<dbReference type="EC" id="3.1.1.11" evidence="5 17"/>
<organism evidence="19 20">
    <name type="scientific">Momordica charantia</name>
    <name type="common">Bitter gourd</name>
    <name type="synonym">Balsam pear</name>
    <dbReference type="NCBI Taxonomy" id="3673"/>
    <lineage>
        <taxon>Eukaryota</taxon>
        <taxon>Viridiplantae</taxon>
        <taxon>Streptophyta</taxon>
        <taxon>Embryophyta</taxon>
        <taxon>Tracheophyta</taxon>
        <taxon>Spermatophyta</taxon>
        <taxon>Magnoliopsida</taxon>
        <taxon>eudicotyledons</taxon>
        <taxon>Gunneridae</taxon>
        <taxon>Pentapetalae</taxon>
        <taxon>rosids</taxon>
        <taxon>fabids</taxon>
        <taxon>Cucurbitales</taxon>
        <taxon>Cucurbitaceae</taxon>
        <taxon>Momordiceae</taxon>
        <taxon>Momordica</taxon>
    </lineage>
</organism>
<keyword evidence="10 17" id="KW-0063">Aspartyl esterase</keyword>
<keyword evidence="19" id="KW-1185">Reference proteome</keyword>
<evidence type="ECO:0000313" key="19">
    <source>
        <dbReference type="Proteomes" id="UP000504603"/>
    </source>
</evidence>
<dbReference type="InterPro" id="IPR012334">
    <property type="entry name" value="Pectin_lyas_fold"/>
</dbReference>
<evidence type="ECO:0000256" key="4">
    <source>
        <dbReference type="ARBA" id="ARBA00007786"/>
    </source>
</evidence>
<dbReference type="Gene3D" id="1.20.140.40">
    <property type="entry name" value="Invertase/pectin methylesterase inhibitor family protein"/>
    <property type="match status" value="1"/>
</dbReference>
<evidence type="ECO:0000256" key="9">
    <source>
        <dbReference type="ARBA" id="ARBA00022801"/>
    </source>
</evidence>
<dbReference type="PANTHER" id="PTHR31707">
    <property type="entry name" value="PECTINESTERASE"/>
    <property type="match status" value="1"/>
</dbReference>
<evidence type="ECO:0000256" key="8">
    <source>
        <dbReference type="ARBA" id="ARBA00022729"/>
    </source>
</evidence>
<protein>
    <recommendedName>
        <fullName evidence="5 17">Pectinesterase</fullName>
        <ecNumber evidence="5 17">3.1.1.11</ecNumber>
    </recommendedName>
</protein>
<evidence type="ECO:0000256" key="16">
    <source>
        <dbReference type="PROSITE-ProRule" id="PRU10040"/>
    </source>
</evidence>
<dbReference type="Pfam" id="PF01095">
    <property type="entry name" value="Pectinesterase"/>
    <property type="match status" value="1"/>
</dbReference>
<dbReference type="Proteomes" id="UP000504603">
    <property type="component" value="Unplaced"/>
</dbReference>
<keyword evidence="8 17" id="KW-0732">Signal</keyword>
<dbReference type="FunFam" id="2.160.20.10:FF:000001">
    <property type="entry name" value="Pectinesterase"/>
    <property type="match status" value="1"/>
</dbReference>
<proteinExistence type="inferred from homology"/>
<dbReference type="GO" id="GO:0030599">
    <property type="term" value="F:pectinesterase activity"/>
    <property type="evidence" value="ECO:0007669"/>
    <property type="project" value="UniProtKB-UniRule"/>
</dbReference>
<dbReference type="KEGG" id="mcha:111016136"/>
<evidence type="ECO:0000256" key="17">
    <source>
        <dbReference type="RuleBase" id="RU000589"/>
    </source>
</evidence>
<evidence type="ECO:0000256" key="6">
    <source>
        <dbReference type="ARBA" id="ARBA00022512"/>
    </source>
</evidence>
<dbReference type="InterPro" id="IPR035513">
    <property type="entry name" value="Invertase/methylesterase_inhib"/>
</dbReference>
<feature type="signal peptide" evidence="17">
    <location>
        <begin position="1"/>
        <end position="24"/>
    </location>
</feature>
<evidence type="ECO:0000256" key="10">
    <source>
        <dbReference type="ARBA" id="ARBA00023085"/>
    </source>
</evidence>
<dbReference type="SUPFAM" id="SSF101148">
    <property type="entry name" value="Plant invertase/pectin methylesterase inhibitor"/>
    <property type="match status" value="1"/>
</dbReference>
<dbReference type="GO" id="GO:0042545">
    <property type="term" value="P:cell wall modification"/>
    <property type="evidence" value="ECO:0007669"/>
    <property type="project" value="UniProtKB-UniRule"/>
</dbReference>
<evidence type="ECO:0000256" key="3">
    <source>
        <dbReference type="ARBA" id="ARBA00006027"/>
    </source>
</evidence>
<feature type="domain" description="Pectinesterase inhibitor" evidence="18">
    <location>
        <begin position="28"/>
        <end position="182"/>
    </location>
</feature>
<dbReference type="InterPro" id="IPR033131">
    <property type="entry name" value="Pectinesterase_Asp_AS"/>
</dbReference>
<dbReference type="Gene3D" id="2.160.20.10">
    <property type="entry name" value="Single-stranded right-handed beta-helix, Pectin lyase-like"/>
    <property type="match status" value="1"/>
</dbReference>
<evidence type="ECO:0000256" key="13">
    <source>
        <dbReference type="ARBA" id="ARBA00023316"/>
    </source>
</evidence>
<dbReference type="UniPathway" id="UPA00545">
    <property type="reaction ID" value="UER00823"/>
</dbReference>
<keyword evidence="12" id="KW-0325">Glycoprotein</keyword>
<accession>A0A6J1D0G1</accession>
<evidence type="ECO:0000256" key="7">
    <source>
        <dbReference type="ARBA" id="ARBA00022525"/>
    </source>
</evidence>
<comment type="similarity">
    <text evidence="3">In the N-terminal section; belongs to the PMEI family.</text>
</comment>
<evidence type="ECO:0000256" key="14">
    <source>
        <dbReference type="ARBA" id="ARBA00047928"/>
    </source>
</evidence>
<dbReference type="AlphaFoldDB" id="A0A6J1D0G1"/>
<keyword evidence="9 17" id="KW-0378">Hydrolase</keyword>
<evidence type="ECO:0000256" key="11">
    <source>
        <dbReference type="ARBA" id="ARBA00023157"/>
    </source>
</evidence>
<dbReference type="InterPro" id="IPR006501">
    <property type="entry name" value="Pectinesterase_inhib_dom"/>
</dbReference>
<gene>
    <name evidence="20" type="primary">LOC111016136</name>
</gene>
<dbReference type="CDD" id="cd15798">
    <property type="entry name" value="PMEI-like_3"/>
    <property type="match status" value="1"/>
</dbReference>
<comment type="similarity">
    <text evidence="4">In the C-terminal section; belongs to the pectinesterase family.</text>
</comment>
<comment type="catalytic activity">
    <reaction evidence="14 17">
        <text>[(1-&gt;4)-alpha-D-galacturonosyl methyl ester](n) + n H2O = [(1-&gt;4)-alpha-D-galacturonosyl](n) + n methanol + n H(+)</text>
        <dbReference type="Rhea" id="RHEA:22380"/>
        <dbReference type="Rhea" id="RHEA-COMP:14570"/>
        <dbReference type="Rhea" id="RHEA-COMP:14573"/>
        <dbReference type="ChEBI" id="CHEBI:15377"/>
        <dbReference type="ChEBI" id="CHEBI:15378"/>
        <dbReference type="ChEBI" id="CHEBI:17790"/>
        <dbReference type="ChEBI" id="CHEBI:140522"/>
        <dbReference type="ChEBI" id="CHEBI:140523"/>
        <dbReference type="EC" id="3.1.1.11"/>
    </reaction>
</comment>
<reference evidence="20" key="1">
    <citation type="submission" date="2025-08" db="UniProtKB">
        <authorList>
            <consortium name="RefSeq"/>
        </authorList>
    </citation>
    <scope>IDENTIFICATION</scope>
    <source>
        <strain evidence="20">OHB3-1</strain>
    </source>
</reference>
<dbReference type="FunFam" id="1.20.140.40:FF:000004">
    <property type="entry name" value="Pectinesterase"/>
    <property type="match status" value="1"/>
</dbReference>
<dbReference type="GO" id="GO:0045490">
    <property type="term" value="P:pectin catabolic process"/>
    <property type="evidence" value="ECO:0007669"/>
    <property type="project" value="UniProtKB-UniRule"/>
</dbReference>
<keyword evidence="11" id="KW-1015">Disulfide bond</keyword>
<dbReference type="PROSITE" id="PS00503">
    <property type="entry name" value="PECTINESTERASE_2"/>
    <property type="match status" value="1"/>
</dbReference>
<feature type="chain" id="PRO_5027133646" description="Pectinesterase" evidence="17">
    <location>
        <begin position="25"/>
        <end position="562"/>
    </location>
</feature>
<evidence type="ECO:0000256" key="1">
    <source>
        <dbReference type="ARBA" id="ARBA00004191"/>
    </source>
</evidence>
<keyword evidence="7" id="KW-0964">Secreted</keyword>
<evidence type="ECO:0000313" key="20">
    <source>
        <dbReference type="RefSeq" id="XP_022147133.1"/>
    </source>
</evidence>
<sequence>MGSTTSFWFFTFILFSFLYFSTSASRAPPPAAAGPVCDSTPDPSYCKSALPNQTGNVYSYGRSSVGKSLSSSRKFLRLVQKYLRTSRGSLTVGAVRALEDCELLAGLNVDFLTAAVRAVNATSRALPEMKAEEVQTLLSGILTNQQTCLDGVKATAGSWSVKNGLSLPLAADTKLYSMSLALFTKGWVPKKKKRATWNAAGRHGGFRNGRMSLKMSSRTRAIYETASRRKLLETDGDGDDQIAVRDIVVVSQDGTGNFTTINEAIVAAPNNSASTDGYFLIFVSAGVYQEYVSIAKNKRYLMMIGDGINQTVITGNRSVVDGWTTFNSATFAVVGPGFVAVNMTFQNTAGAAKHQAVAVRSGADLSTFYLCSFEGYQDTLYTHSLRQFYRDCDIYGTVDFIFGNAAVVFQNCNLYPRLPMANQFNAITAQGRTDPNQNTGTSIHNCRITPADDLANSSFPVKTFLGRPWKEYSRTVYMQSFMDDLINPAGWRAWDGDFALNTSYYAEFGNFGPGSNTSERVDWPGFHLINDTDAGNFTAGNFVLADDWLPQTGVPYASGLTG</sequence>
<keyword evidence="6" id="KW-0134">Cell wall</keyword>
<dbReference type="InterPro" id="IPR000070">
    <property type="entry name" value="Pectinesterase_cat"/>
</dbReference>
<dbReference type="Pfam" id="PF04043">
    <property type="entry name" value="PMEI"/>
    <property type="match status" value="1"/>
</dbReference>
<comment type="subcellular location">
    <subcellularLocation>
        <location evidence="1">Secreted</location>
        <location evidence="1">Cell wall</location>
    </subcellularLocation>
</comment>
<evidence type="ECO:0000256" key="5">
    <source>
        <dbReference type="ARBA" id="ARBA00013229"/>
    </source>
</evidence>
<comment type="pathway">
    <text evidence="2 17">Glycan metabolism; pectin degradation; 2-dehydro-3-deoxy-D-gluconate from pectin: step 1/5.</text>
</comment>
<evidence type="ECO:0000256" key="2">
    <source>
        <dbReference type="ARBA" id="ARBA00005184"/>
    </source>
</evidence>
<evidence type="ECO:0000256" key="15">
    <source>
        <dbReference type="ARBA" id="ARBA00057335"/>
    </source>
</evidence>
<dbReference type="OrthoDB" id="2019149at2759"/>
<dbReference type="SMART" id="SM00856">
    <property type="entry name" value="PMEI"/>
    <property type="match status" value="1"/>
</dbReference>
<evidence type="ECO:0000259" key="18">
    <source>
        <dbReference type="SMART" id="SM00856"/>
    </source>
</evidence>
<dbReference type="GO" id="GO:0004857">
    <property type="term" value="F:enzyme inhibitor activity"/>
    <property type="evidence" value="ECO:0007669"/>
    <property type="project" value="InterPro"/>
</dbReference>
<name>A0A6J1D0G1_MOMCH</name>
<dbReference type="GeneID" id="111016136"/>
<keyword evidence="13" id="KW-0961">Cell wall biogenesis/degradation</keyword>
<comment type="function">
    <text evidence="15">Acts in the modification of cell walls via demethylesterification of cell wall pectin.</text>
</comment>